<dbReference type="InterPro" id="IPR015853">
    <property type="entry name" value="ABC_transpr_FbpC"/>
</dbReference>
<dbReference type="InterPro" id="IPR027417">
    <property type="entry name" value="P-loop_NTPase"/>
</dbReference>
<reference evidence="12" key="2">
    <citation type="submission" date="2015-08" db="EMBL/GenBank/DDBJ databases">
        <title>Draft Genome Sequence of a Heterotrophic Facultative Anaerobic Bacterium Ardenticatena maritima Strain 110S.</title>
        <authorList>
            <person name="Kawaichi S."/>
            <person name="Yoshida T."/>
            <person name="Sako Y."/>
            <person name="Nakamura R."/>
        </authorList>
    </citation>
    <scope>NUCLEOTIDE SEQUENCE [LARGE SCALE GENOMIC DNA]</scope>
    <source>
        <strain evidence="12">110S</strain>
    </source>
</reference>
<keyword evidence="2" id="KW-1003">Cell membrane</keyword>
<dbReference type="GO" id="GO:0015418">
    <property type="term" value="F:ABC-type quaternary ammonium compound transporting activity"/>
    <property type="evidence" value="ECO:0007669"/>
    <property type="project" value="UniProtKB-EC"/>
</dbReference>
<dbReference type="SMART" id="SM00382">
    <property type="entry name" value="AAA"/>
    <property type="match status" value="1"/>
</dbReference>
<protein>
    <recommendedName>
        <fullName evidence="9">ABC-type quaternary amine transporter</fullName>
        <ecNumber evidence="9">7.6.2.9</ecNumber>
    </recommendedName>
</protein>
<dbReference type="InterPro" id="IPR017871">
    <property type="entry name" value="ABC_transporter-like_CS"/>
</dbReference>
<dbReference type="EMBL" id="BBZA01000029">
    <property type="protein sequence ID" value="GAP62067.1"/>
    <property type="molecule type" value="Genomic_DNA"/>
</dbReference>
<dbReference type="InParanoid" id="A0A0M9UBR8"/>
<keyword evidence="5 11" id="KW-0067">ATP-binding</keyword>
<evidence type="ECO:0000256" key="4">
    <source>
        <dbReference type="ARBA" id="ARBA00022741"/>
    </source>
</evidence>
<gene>
    <name evidence="11" type="primary">potG</name>
    <name evidence="11" type="ORF">ARMA_0490</name>
</gene>
<comment type="caution">
    <text evidence="11">The sequence shown here is derived from an EMBL/GenBank/DDBJ whole genome shotgun (WGS) entry which is preliminary data.</text>
</comment>
<accession>A0A0M9UBR8</accession>
<dbReference type="InterPro" id="IPR013611">
    <property type="entry name" value="Transp-assoc_OB_typ2"/>
</dbReference>
<dbReference type="InterPro" id="IPR050093">
    <property type="entry name" value="ABC_SmlMolc_Importer"/>
</dbReference>
<evidence type="ECO:0000256" key="3">
    <source>
        <dbReference type="ARBA" id="ARBA00022496"/>
    </source>
</evidence>
<evidence type="ECO:0000256" key="9">
    <source>
        <dbReference type="ARBA" id="ARBA00066388"/>
    </source>
</evidence>
<evidence type="ECO:0000256" key="2">
    <source>
        <dbReference type="ARBA" id="ARBA00022475"/>
    </source>
</evidence>
<keyword evidence="7" id="KW-0406">Ion transport</keyword>
<dbReference type="InterPro" id="IPR003593">
    <property type="entry name" value="AAA+_ATPase"/>
</dbReference>
<evidence type="ECO:0000256" key="5">
    <source>
        <dbReference type="ARBA" id="ARBA00022840"/>
    </source>
</evidence>
<dbReference type="Pfam" id="PF00005">
    <property type="entry name" value="ABC_tran"/>
    <property type="match status" value="1"/>
</dbReference>
<dbReference type="CDD" id="cd03259">
    <property type="entry name" value="ABC_Carb_Solutes_like"/>
    <property type="match status" value="1"/>
</dbReference>
<evidence type="ECO:0000256" key="1">
    <source>
        <dbReference type="ARBA" id="ARBA00022448"/>
    </source>
</evidence>
<sequence length="365" mass="40429">MPIVDNSLLFVENIYKSFDNQPVLRDITFGAAQGAIVALLGPSGSGKSTLLRCIAGLEHPDRGAIWFAGERIDTVPPHARGFGLMFQQYALFPHRTVAENVAFGLRMQGWPRERIRRRVAEMLALVGLEGYEDRDVLDLSGGEQQRVALARSLAPQPRLLMLDEPLGALDRALRDRLLDEVRGILKHVGVTALYVTHDQQEAFAVSDWLVLLHEGRIVQQGVPEAVYRRPNSPFAAQFFGVENLINVVRYGTRSANMVEVETALGRLLVEWPAEMTMPPLPVRLAIRPEAAHVAEHPETGVNIVRGEVVERSFRGPFFHVRVQHTSGALLVFDITTTGTDIPAVGAPITLRVRPDGMWLVPVQQA</sequence>
<dbReference type="InterPro" id="IPR003439">
    <property type="entry name" value="ABC_transporter-like_ATP-bd"/>
</dbReference>
<dbReference type="SUPFAM" id="SSF52540">
    <property type="entry name" value="P-loop containing nucleoside triphosphate hydrolases"/>
    <property type="match status" value="1"/>
</dbReference>
<reference evidence="11 12" key="1">
    <citation type="journal article" date="2015" name="Genome Announc.">
        <title>Draft Genome Sequence of a Heterotrophic Facultative Anaerobic Thermophilic Bacterium, Ardenticatena maritima Strain 110ST.</title>
        <authorList>
            <person name="Kawaichi S."/>
            <person name="Yoshida T."/>
            <person name="Sako Y."/>
            <person name="Nakamura R."/>
        </authorList>
    </citation>
    <scope>NUCLEOTIDE SEQUENCE [LARGE SCALE GENOMIC DNA]</scope>
    <source>
        <strain evidence="11 12">110S</strain>
    </source>
</reference>
<dbReference type="GO" id="GO:0043190">
    <property type="term" value="C:ATP-binding cassette (ABC) transporter complex"/>
    <property type="evidence" value="ECO:0007669"/>
    <property type="project" value="InterPro"/>
</dbReference>
<dbReference type="Pfam" id="PF08402">
    <property type="entry name" value="TOBE_2"/>
    <property type="match status" value="1"/>
</dbReference>
<evidence type="ECO:0000259" key="10">
    <source>
        <dbReference type="PROSITE" id="PS50893"/>
    </source>
</evidence>
<keyword evidence="3" id="KW-0410">Iron transport</keyword>
<dbReference type="SUPFAM" id="SSF50331">
    <property type="entry name" value="MOP-like"/>
    <property type="match status" value="1"/>
</dbReference>
<dbReference type="PANTHER" id="PTHR42781:SF4">
    <property type="entry name" value="SPERMIDINE_PUTRESCINE IMPORT ATP-BINDING PROTEIN POTA"/>
    <property type="match status" value="1"/>
</dbReference>
<dbReference type="FunFam" id="3.40.50.300:FF:000425">
    <property type="entry name" value="Probable ABC transporter, ATP-binding subunit"/>
    <property type="match status" value="1"/>
</dbReference>
<evidence type="ECO:0000256" key="7">
    <source>
        <dbReference type="ARBA" id="ARBA00023065"/>
    </source>
</evidence>
<evidence type="ECO:0000313" key="11">
    <source>
        <dbReference type="EMBL" id="GAP62067.1"/>
    </source>
</evidence>
<dbReference type="GO" id="GO:0016887">
    <property type="term" value="F:ATP hydrolysis activity"/>
    <property type="evidence" value="ECO:0007669"/>
    <property type="project" value="InterPro"/>
</dbReference>
<dbReference type="GO" id="GO:0015408">
    <property type="term" value="F:ABC-type ferric iron transporter activity"/>
    <property type="evidence" value="ECO:0007669"/>
    <property type="project" value="InterPro"/>
</dbReference>
<organism evidence="11 12">
    <name type="scientific">Ardenticatena maritima</name>
    <dbReference type="NCBI Taxonomy" id="872965"/>
    <lineage>
        <taxon>Bacteria</taxon>
        <taxon>Bacillati</taxon>
        <taxon>Chloroflexota</taxon>
        <taxon>Ardenticatenia</taxon>
        <taxon>Ardenticatenales</taxon>
        <taxon>Ardenticatenaceae</taxon>
        <taxon>Ardenticatena</taxon>
    </lineage>
</organism>
<dbReference type="STRING" id="872965.SE16_09875"/>
<dbReference type="RefSeq" id="WP_054491991.1">
    <property type="nucleotide sequence ID" value="NZ_BBZA01000029.1"/>
</dbReference>
<evidence type="ECO:0000256" key="8">
    <source>
        <dbReference type="ARBA" id="ARBA00023136"/>
    </source>
</evidence>
<keyword evidence="8" id="KW-0472">Membrane</keyword>
<dbReference type="OrthoDB" id="9778160at2"/>
<dbReference type="PANTHER" id="PTHR42781">
    <property type="entry name" value="SPERMIDINE/PUTRESCINE IMPORT ATP-BINDING PROTEIN POTA"/>
    <property type="match status" value="1"/>
</dbReference>
<dbReference type="GO" id="GO:0005524">
    <property type="term" value="F:ATP binding"/>
    <property type="evidence" value="ECO:0007669"/>
    <property type="project" value="UniProtKB-KW"/>
</dbReference>
<dbReference type="PROSITE" id="PS50893">
    <property type="entry name" value="ABC_TRANSPORTER_2"/>
    <property type="match status" value="1"/>
</dbReference>
<dbReference type="AlphaFoldDB" id="A0A0M9UBR8"/>
<name>A0A0M9UBR8_9CHLR</name>
<proteinExistence type="predicted"/>
<dbReference type="PROSITE" id="PS00211">
    <property type="entry name" value="ABC_TRANSPORTER_1"/>
    <property type="match status" value="1"/>
</dbReference>
<evidence type="ECO:0000313" key="12">
    <source>
        <dbReference type="Proteomes" id="UP000037784"/>
    </source>
</evidence>
<keyword evidence="4" id="KW-0547">Nucleotide-binding</keyword>
<keyword evidence="1" id="KW-0813">Transport</keyword>
<dbReference type="InterPro" id="IPR008995">
    <property type="entry name" value="Mo/tungstate-bd_C_term_dom"/>
</dbReference>
<keyword evidence="6" id="KW-0408">Iron</keyword>
<dbReference type="EC" id="7.6.2.9" evidence="9"/>
<dbReference type="Proteomes" id="UP000037784">
    <property type="component" value="Unassembled WGS sequence"/>
</dbReference>
<dbReference type="Gene3D" id="3.40.50.300">
    <property type="entry name" value="P-loop containing nucleotide triphosphate hydrolases"/>
    <property type="match status" value="1"/>
</dbReference>
<feature type="domain" description="ABC transporter" evidence="10">
    <location>
        <begin position="9"/>
        <end position="239"/>
    </location>
</feature>
<evidence type="ECO:0000256" key="6">
    <source>
        <dbReference type="ARBA" id="ARBA00023004"/>
    </source>
</evidence>
<keyword evidence="12" id="KW-1185">Reference proteome</keyword>